<evidence type="ECO:0000256" key="1">
    <source>
        <dbReference type="ARBA" id="ARBA00005564"/>
    </source>
</evidence>
<accession>A0ABR1JC08</accession>
<evidence type="ECO:0000313" key="3">
    <source>
        <dbReference type="Proteomes" id="UP001498398"/>
    </source>
</evidence>
<dbReference type="Proteomes" id="UP001498398">
    <property type="component" value="Unassembled WGS sequence"/>
</dbReference>
<evidence type="ECO:0008006" key="4">
    <source>
        <dbReference type="Google" id="ProtNLM"/>
    </source>
</evidence>
<keyword evidence="3" id="KW-1185">Reference proteome</keyword>
<sequence>MVNFTILAGGFAVPGFIATYTFDSDASALSLIAQSSTGDSPSWIAQHPQNRSILYAVNEISPVGNLQSFTIGQDGSVSLVDTVTTGGNGPTFTNPLSTGEVSGMNFGSPNCSFVATVEGDPLHFRTDSPVLSFPVPEGAKSNPHMSLEHNGEVFVPDLGGDKIWRIVNDGAPGKFKVQGQINVDPGTGPRHIAIHDEILFTVHETASTLTAQRIPQGPNGTALPLLANVSTFPQDALEGSQFAAAEILISTPTDKFPNPLIYVSNRNISPNVTDPKGDTIAIFEFINGTDSTGTGDDTNTNTNSAATCSKRKRMLKRSQHQRFRREGEALKLLAQVPTGLQQIRSMALGRVDDGGDEFIIAGANTEGGVAVFQRVDGGRNLTLVARNEEIANRTSFVFV</sequence>
<protein>
    <recommendedName>
        <fullName evidence="4">Isomerase YbhE</fullName>
    </recommendedName>
</protein>
<dbReference type="Pfam" id="PF10282">
    <property type="entry name" value="Lactonase"/>
    <property type="match status" value="1"/>
</dbReference>
<gene>
    <name evidence="2" type="ORF">VKT23_011588</name>
</gene>
<dbReference type="InterPro" id="IPR050282">
    <property type="entry name" value="Cycloisomerase_2"/>
</dbReference>
<evidence type="ECO:0000313" key="2">
    <source>
        <dbReference type="EMBL" id="KAK7454077.1"/>
    </source>
</evidence>
<dbReference type="PANTHER" id="PTHR30344">
    <property type="entry name" value="6-PHOSPHOGLUCONOLACTONASE-RELATED"/>
    <property type="match status" value="1"/>
</dbReference>
<dbReference type="PANTHER" id="PTHR30344:SF1">
    <property type="entry name" value="6-PHOSPHOGLUCONOLACTONASE"/>
    <property type="match status" value="1"/>
</dbReference>
<dbReference type="InterPro" id="IPR019405">
    <property type="entry name" value="Lactonase_7-beta_prop"/>
</dbReference>
<comment type="similarity">
    <text evidence="1">Belongs to the cycloisomerase 2 family.</text>
</comment>
<proteinExistence type="inferred from homology"/>
<reference evidence="2 3" key="1">
    <citation type="submission" date="2024-01" db="EMBL/GenBank/DDBJ databases">
        <title>A draft genome for the cacao thread blight pathogen Marasmiellus scandens.</title>
        <authorList>
            <person name="Baruah I.K."/>
            <person name="Leung J."/>
            <person name="Bukari Y."/>
            <person name="Amoako-Attah I."/>
            <person name="Meinhardt L.W."/>
            <person name="Bailey B.A."/>
            <person name="Cohen S.P."/>
        </authorList>
    </citation>
    <scope>NUCLEOTIDE SEQUENCE [LARGE SCALE GENOMIC DNA]</scope>
    <source>
        <strain evidence="2 3">GH-19</strain>
    </source>
</reference>
<dbReference type="SUPFAM" id="SSF75011">
    <property type="entry name" value="3-carboxy-cis,cis-mucoante lactonizing enzyme"/>
    <property type="match status" value="1"/>
</dbReference>
<dbReference type="InterPro" id="IPR015943">
    <property type="entry name" value="WD40/YVTN_repeat-like_dom_sf"/>
</dbReference>
<dbReference type="Gene3D" id="2.130.10.10">
    <property type="entry name" value="YVTN repeat-like/Quinoprotein amine dehydrogenase"/>
    <property type="match status" value="1"/>
</dbReference>
<name>A0ABR1JC08_9AGAR</name>
<dbReference type="EMBL" id="JBANRG010000025">
    <property type="protein sequence ID" value="KAK7454077.1"/>
    <property type="molecule type" value="Genomic_DNA"/>
</dbReference>
<comment type="caution">
    <text evidence="2">The sequence shown here is derived from an EMBL/GenBank/DDBJ whole genome shotgun (WGS) entry which is preliminary data.</text>
</comment>
<organism evidence="2 3">
    <name type="scientific">Marasmiellus scandens</name>
    <dbReference type="NCBI Taxonomy" id="2682957"/>
    <lineage>
        <taxon>Eukaryota</taxon>
        <taxon>Fungi</taxon>
        <taxon>Dikarya</taxon>
        <taxon>Basidiomycota</taxon>
        <taxon>Agaricomycotina</taxon>
        <taxon>Agaricomycetes</taxon>
        <taxon>Agaricomycetidae</taxon>
        <taxon>Agaricales</taxon>
        <taxon>Marasmiineae</taxon>
        <taxon>Omphalotaceae</taxon>
        <taxon>Marasmiellus</taxon>
    </lineage>
</organism>